<feature type="region of interest" description="Disordered" evidence="1">
    <location>
        <begin position="61"/>
        <end position="82"/>
    </location>
</feature>
<keyword evidence="2" id="KW-1133">Transmembrane helix</keyword>
<dbReference type="RefSeq" id="XP_001794378.1">
    <property type="nucleotide sequence ID" value="XM_001794326.1"/>
</dbReference>
<dbReference type="VEuPathDB" id="FungiDB:JI435_038320"/>
<name>A0A7U2EZ87_PHANO</name>
<dbReference type="EMBL" id="CP069025">
    <property type="protein sequence ID" value="QRC93634.1"/>
    <property type="molecule type" value="Genomic_DNA"/>
</dbReference>
<feature type="transmembrane region" description="Helical" evidence="2">
    <location>
        <begin position="12"/>
        <end position="35"/>
    </location>
</feature>
<keyword evidence="4" id="KW-1185">Reference proteome</keyword>
<protein>
    <submittedName>
        <fullName evidence="3">Uncharacterized protein</fullName>
    </submittedName>
</protein>
<dbReference type="Proteomes" id="UP000663193">
    <property type="component" value="Chromosome 3"/>
</dbReference>
<organism evidence="3 4">
    <name type="scientific">Phaeosphaeria nodorum (strain SN15 / ATCC MYA-4574 / FGSC 10173)</name>
    <name type="common">Glume blotch fungus</name>
    <name type="synonym">Parastagonospora nodorum</name>
    <dbReference type="NCBI Taxonomy" id="321614"/>
    <lineage>
        <taxon>Eukaryota</taxon>
        <taxon>Fungi</taxon>
        <taxon>Dikarya</taxon>
        <taxon>Ascomycota</taxon>
        <taxon>Pezizomycotina</taxon>
        <taxon>Dothideomycetes</taxon>
        <taxon>Pleosporomycetidae</taxon>
        <taxon>Pleosporales</taxon>
        <taxon>Pleosporineae</taxon>
        <taxon>Phaeosphaeriaceae</taxon>
        <taxon>Parastagonospora</taxon>
    </lineage>
</organism>
<evidence type="ECO:0000256" key="1">
    <source>
        <dbReference type="SAM" id="MobiDB-lite"/>
    </source>
</evidence>
<accession>A0A7U2EZ87</accession>
<feature type="compositionally biased region" description="Acidic residues" evidence="1">
    <location>
        <begin position="61"/>
        <end position="72"/>
    </location>
</feature>
<proteinExistence type="predicted"/>
<sequence>MDEDLQDLLALGIFMVALLSMPFVLLTSIMTCVAYKRTKAWDKARNQGAIALESERLVDEDESDFLDTDDEDDHKKRKADEEADKTLTFKQKFWKEFKHTWTGKSREDIVKNREREERRKLAKAVAREMDRRERRRARQAAQGQANDLPPSYKN</sequence>
<evidence type="ECO:0000256" key="2">
    <source>
        <dbReference type="SAM" id="Phobius"/>
    </source>
</evidence>
<evidence type="ECO:0000313" key="3">
    <source>
        <dbReference type="EMBL" id="QRC93634.1"/>
    </source>
</evidence>
<keyword evidence="2" id="KW-0472">Membrane</keyword>
<dbReference type="AlphaFoldDB" id="A0A7U2EZ87"/>
<feature type="compositionally biased region" description="Basic and acidic residues" evidence="1">
    <location>
        <begin position="106"/>
        <end position="132"/>
    </location>
</feature>
<reference evidence="4" key="1">
    <citation type="journal article" date="2021" name="BMC Genomics">
        <title>Chromosome-level genome assembly and manually-curated proteome of model necrotroph Parastagonospora nodorum Sn15 reveals a genome-wide trove of candidate effector homologs, and redundancy of virulence-related functions within an accessory chromosome.</title>
        <authorList>
            <person name="Bertazzoni S."/>
            <person name="Jones D.A.B."/>
            <person name="Phan H.T."/>
            <person name="Tan K.-C."/>
            <person name="Hane J.K."/>
        </authorList>
    </citation>
    <scope>NUCLEOTIDE SEQUENCE [LARGE SCALE GENOMIC DNA]</scope>
    <source>
        <strain evidence="4">SN15 / ATCC MYA-4574 / FGSC 10173)</strain>
    </source>
</reference>
<evidence type="ECO:0000313" key="4">
    <source>
        <dbReference type="Proteomes" id="UP000663193"/>
    </source>
</evidence>
<keyword evidence="2" id="KW-0812">Transmembrane</keyword>
<dbReference type="OMA" id="GCIAYSR"/>
<gene>
    <name evidence="3" type="ORF">JI435_038320</name>
</gene>
<dbReference type="OrthoDB" id="3795037at2759"/>
<dbReference type="KEGG" id="pno:SNOG_03832"/>
<feature type="region of interest" description="Disordered" evidence="1">
    <location>
        <begin position="106"/>
        <end position="154"/>
    </location>
</feature>